<accession>A0A8A0RLS4</accession>
<evidence type="ECO:0000313" key="2">
    <source>
        <dbReference type="Proteomes" id="UP000662904"/>
    </source>
</evidence>
<organism evidence="1 2">
    <name type="scientific">Koleobacter methoxysyntrophicus</name>
    <dbReference type="NCBI Taxonomy" id="2751313"/>
    <lineage>
        <taxon>Bacteria</taxon>
        <taxon>Bacillati</taxon>
        <taxon>Bacillota</taxon>
        <taxon>Clostridia</taxon>
        <taxon>Koleobacterales</taxon>
        <taxon>Koleobacteraceae</taxon>
        <taxon>Koleobacter</taxon>
    </lineage>
</organism>
<dbReference type="AlphaFoldDB" id="A0A8A0RLS4"/>
<protein>
    <submittedName>
        <fullName evidence="1">Uncharacterized protein</fullName>
    </submittedName>
</protein>
<name>A0A8A0RLS4_9FIRM</name>
<reference evidence="1" key="1">
    <citation type="submission" date="2020-07" db="EMBL/GenBank/DDBJ databases">
        <title>Koleobacter methoxysyntrophicus gen. nov., sp. nov., a novel anaerobic bacterium isolated from deep subsurface oil field and proposal of Koleobacterales ord. nov. in the phylum Firmicutes.</title>
        <authorList>
            <person name="Sakamoto S."/>
            <person name="Tamaki H."/>
        </authorList>
    </citation>
    <scope>NUCLEOTIDE SEQUENCE</scope>
    <source>
        <strain evidence="1">NRmbB1</strain>
    </source>
</reference>
<dbReference type="EMBL" id="CP059066">
    <property type="protein sequence ID" value="QSQ08166.1"/>
    <property type="molecule type" value="Genomic_DNA"/>
</dbReference>
<dbReference type="KEGG" id="kme:H0A61_00486"/>
<evidence type="ECO:0000313" key="1">
    <source>
        <dbReference type="EMBL" id="QSQ08166.1"/>
    </source>
</evidence>
<gene>
    <name evidence="1" type="ORF">H0A61_00486</name>
</gene>
<dbReference type="Proteomes" id="UP000662904">
    <property type="component" value="Chromosome"/>
</dbReference>
<sequence>MKIDGYLNNIEYDFSGQLDDANRAYLEALQTSCDPFFNEELKAVLGEDFDLNDKKTLEEFFATYVMCLIRIKESAELWNKEWGIDGYFKFLENHMGDMINDDRLNFTVKIDPDKVDIDLEL</sequence>
<proteinExistence type="predicted"/>
<dbReference type="RefSeq" id="WP_206708398.1">
    <property type="nucleotide sequence ID" value="NZ_CP059066.1"/>
</dbReference>
<keyword evidence="2" id="KW-1185">Reference proteome</keyword>